<keyword evidence="6" id="KW-0808">Transferase</keyword>
<keyword evidence="11 12" id="KW-0472">Membrane</keyword>
<dbReference type="EC" id="2.7.13.3" evidence="3"/>
<keyword evidence="16" id="KW-1185">Reference proteome</keyword>
<dbReference type="AlphaFoldDB" id="A0A1I1Y0Y0"/>
<protein>
    <recommendedName>
        <fullName evidence="3">histidine kinase</fullName>
        <ecNumber evidence="3">2.7.13.3</ecNumber>
    </recommendedName>
</protein>
<evidence type="ECO:0000256" key="12">
    <source>
        <dbReference type="SAM" id="Phobius"/>
    </source>
</evidence>
<dbReference type="OrthoDB" id="9786919at2"/>
<keyword evidence="7" id="KW-0547">Nucleotide-binding</keyword>
<keyword evidence="4" id="KW-1003">Cell membrane</keyword>
<dbReference type="EMBL" id="FOMT01000002">
    <property type="protein sequence ID" value="SFE13042.1"/>
    <property type="molecule type" value="Genomic_DNA"/>
</dbReference>
<keyword evidence="9" id="KW-0067">ATP-binding</keyword>
<dbReference type="InterPro" id="IPR036097">
    <property type="entry name" value="HisK_dim/P_sf"/>
</dbReference>
<proteinExistence type="predicted"/>
<dbReference type="InterPro" id="IPR005467">
    <property type="entry name" value="His_kinase_dom"/>
</dbReference>
<dbReference type="PRINTS" id="PR00344">
    <property type="entry name" value="BCTRLSENSOR"/>
</dbReference>
<evidence type="ECO:0000256" key="2">
    <source>
        <dbReference type="ARBA" id="ARBA00004651"/>
    </source>
</evidence>
<dbReference type="SMART" id="SM00388">
    <property type="entry name" value="HisKA"/>
    <property type="match status" value="1"/>
</dbReference>
<dbReference type="GO" id="GO:0000155">
    <property type="term" value="F:phosphorelay sensor kinase activity"/>
    <property type="evidence" value="ECO:0007669"/>
    <property type="project" value="InterPro"/>
</dbReference>
<dbReference type="Gene3D" id="3.30.565.10">
    <property type="entry name" value="Histidine kinase-like ATPase, C-terminal domain"/>
    <property type="match status" value="1"/>
</dbReference>
<evidence type="ECO:0000256" key="10">
    <source>
        <dbReference type="ARBA" id="ARBA00023012"/>
    </source>
</evidence>
<keyword evidence="8 15" id="KW-0418">Kinase</keyword>
<dbReference type="Pfam" id="PF00512">
    <property type="entry name" value="HisKA"/>
    <property type="match status" value="1"/>
</dbReference>
<reference evidence="16" key="1">
    <citation type="submission" date="2016-10" db="EMBL/GenBank/DDBJ databases">
        <authorList>
            <person name="Varghese N."/>
            <person name="Submissions S."/>
        </authorList>
    </citation>
    <scope>NUCLEOTIDE SEQUENCE [LARGE SCALE GENOMIC DNA]</scope>
    <source>
        <strain evidence="16">CGMCC 1.10784</strain>
    </source>
</reference>
<evidence type="ECO:0000256" key="7">
    <source>
        <dbReference type="ARBA" id="ARBA00022741"/>
    </source>
</evidence>
<dbReference type="FunFam" id="1.10.287.130:FF:000001">
    <property type="entry name" value="Two-component sensor histidine kinase"/>
    <property type="match status" value="1"/>
</dbReference>
<keyword evidence="12" id="KW-0812">Transmembrane</keyword>
<evidence type="ECO:0000256" key="8">
    <source>
        <dbReference type="ARBA" id="ARBA00022777"/>
    </source>
</evidence>
<dbReference type="Gene3D" id="1.10.287.130">
    <property type="match status" value="1"/>
</dbReference>
<dbReference type="PROSITE" id="PS50109">
    <property type="entry name" value="HIS_KIN"/>
    <property type="match status" value="1"/>
</dbReference>
<dbReference type="InterPro" id="IPR036890">
    <property type="entry name" value="HATPase_C_sf"/>
</dbReference>
<dbReference type="GO" id="GO:0005524">
    <property type="term" value="F:ATP binding"/>
    <property type="evidence" value="ECO:0007669"/>
    <property type="project" value="UniProtKB-KW"/>
</dbReference>
<accession>A0A1I1Y0Y0</accession>
<dbReference type="Proteomes" id="UP000198855">
    <property type="component" value="Unassembled WGS sequence"/>
</dbReference>
<dbReference type="InterPro" id="IPR004358">
    <property type="entry name" value="Sig_transdc_His_kin-like_C"/>
</dbReference>
<dbReference type="InterPro" id="IPR003594">
    <property type="entry name" value="HATPase_dom"/>
</dbReference>
<feature type="domain" description="Histidine kinase" evidence="13">
    <location>
        <begin position="280"/>
        <end position="500"/>
    </location>
</feature>
<dbReference type="SUPFAM" id="SSF47384">
    <property type="entry name" value="Homodimeric domain of signal transducing histidine kinase"/>
    <property type="match status" value="1"/>
</dbReference>
<dbReference type="CDD" id="cd00082">
    <property type="entry name" value="HisKA"/>
    <property type="match status" value="1"/>
</dbReference>
<name>A0A1I1Y0Y0_9BACL</name>
<feature type="domain" description="HAMP" evidence="14">
    <location>
        <begin position="199"/>
        <end position="251"/>
    </location>
</feature>
<comment type="catalytic activity">
    <reaction evidence="1">
        <text>ATP + protein L-histidine = ADP + protein N-phospho-L-histidine.</text>
        <dbReference type="EC" id="2.7.13.3"/>
    </reaction>
</comment>
<dbReference type="STRING" id="1045775.SAMN05216378_2430"/>
<dbReference type="SUPFAM" id="SSF55874">
    <property type="entry name" value="ATPase domain of HSP90 chaperone/DNA topoisomerase II/histidine kinase"/>
    <property type="match status" value="1"/>
</dbReference>
<evidence type="ECO:0000313" key="16">
    <source>
        <dbReference type="Proteomes" id="UP000198855"/>
    </source>
</evidence>
<dbReference type="SMART" id="SM00387">
    <property type="entry name" value="HATPase_c"/>
    <property type="match status" value="1"/>
</dbReference>
<evidence type="ECO:0000256" key="5">
    <source>
        <dbReference type="ARBA" id="ARBA00022553"/>
    </source>
</evidence>
<dbReference type="SMART" id="SM00304">
    <property type="entry name" value="HAMP"/>
    <property type="match status" value="1"/>
</dbReference>
<evidence type="ECO:0000256" key="1">
    <source>
        <dbReference type="ARBA" id="ARBA00000085"/>
    </source>
</evidence>
<evidence type="ECO:0000313" key="15">
    <source>
        <dbReference type="EMBL" id="SFE13042.1"/>
    </source>
</evidence>
<evidence type="ECO:0000259" key="14">
    <source>
        <dbReference type="PROSITE" id="PS50885"/>
    </source>
</evidence>
<dbReference type="Pfam" id="PF02518">
    <property type="entry name" value="HATPase_c"/>
    <property type="match status" value="1"/>
</dbReference>
<sequence length="508" mass="56370">MTRSAVSRHKFRIGLKGKITFFLALLLAFVVVLLSMLVLAGIREDQQRRMEQSFAQLANSANLRVRSEYLTGERVSPDEFMERNAQSLAVDLGGQSGMAVTLYSAAGVFAGTSLPVQPLTDVKDALAHTAKGQAAYITLGNQILYLAPLYNADQFLGTVQFHGSLQEQKMFYRHIRDLFIGTGAAVLAAGLLLGYLYVWRQVYILGKLNQAARDIGEGRYLDKPPVRRLDEVGELAEGIYDMSGSIASYVSELNEEKQKLLTAIQRLQELEQQQKQFIGNISHELKTPLTSILAYSDLLGMYSDDPVLLQNARTQISKEAERLYALIEKALQLSSMDIYDFKTNAARFEVKPLLEEALGRLHIKAEKQRISLSSDLINDQVWADQDNLMHMVTNLLSNAIKYNRPGGWVRLSNRSEIASSGERRVIIEVADNGIGIPEELQSRIFDPFYTVSDDRSRETGGTGLGLALVRSLAEKQHGSVKLAESGPEGSRFVITLPGDPIEIGSQEK</sequence>
<evidence type="ECO:0000256" key="4">
    <source>
        <dbReference type="ARBA" id="ARBA00022475"/>
    </source>
</evidence>
<keyword evidence="12" id="KW-1133">Transmembrane helix</keyword>
<keyword evidence="10" id="KW-0902">Two-component regulatory system</keyword>
<dbReference type="InterPro" id="IPR003661">
    <property type="entry name" value="HisK_dim/P_dom"/>
</dbReference>
<organism evidence="15 16">
    <name type="scientific">Paenibacillus catalpae</name>
    <dbReference type="NCBI Taxonomy" id="1045775"/>
    <lineage>
        <taxon>Bacteria</taxon>
        <taxon>Bacillati</taxon>
        <taxon>Bacillota</taxon>
        <taxon>Bacilli</taxon>
        <taxon>Bacillales</taxon>
        <taxon>Paenibacillaceae</taxon>
        <taxon>Paenibacillus</taxon>
    </lineage>
</organism>
<dbReference type="InterPro" id="IPR003660">
    <property type="entry name" value="HAMP_dom"/>
</dbReference>
<dbReference type="CDD" id="cd06225">
    <property type="entry name" value="HAMP"/>
    <property type="match status" value="1"/>
</dbReference>
<dbReference type="PANTHER" id="PTHR43711">
    <property type="entry name" value="TWO-COMPONENT HISTIDINE KINASE"/>
    <property type="match status" value="1"/>
</dbReference>
<evidence type="ECO:0000259" key="13">
    <source>
        <dbReference type="PROSITE" id="PS50109"/>
    </source>
</evidence>
<evidence type="ECO:0000256" key="11">
    <source>
        <dbReference type="ARBA" id="ARBA00023136"/>
    </source>
</evidence>
<evidence type="ECO:0000256" key="3">
    <source>
        <dbReference type="ARBA" id="ARBA00012438"/>
    </source>
</evidence>
<feature type="transmembrane region" description="Helical" evidence="12">
    <location>
        <begin position="178"/>
        <end position="199"/>
    </location>
</feature>
<keyword evidence="5" id="KW-0597">Phosphoprotein</keyword>
<dbReference type="InterPro" id="IPR050736">
    <property type="entry name" value="Sensor_HK_Regulatory"/>
</dbReference>
<evidence type="ECO:0000256" key="9">
    <source>
        <dbReference type="ARBA" id="ARBA00022840"/>
    </source>
</evidence>
<gene>
    <name evidence="15" type="ORF">SAMN05216378_2430</name>
</gene>
<dbReference type="PANTHER" id="PTHR43711:SF1">
    <property type="entry name" value="HISTIDINE KINASE 1"/>
    <property type="match status" value="1"/>
</dbReference>
<dbReference type="PROSITE" id="PS50885">
    <property type="entry name" value="HAMP"/>
    <property type="match status" value="1"/>
</dbReference>
<dbReference type="Gene3D" id="6.10.340.10">
    <property type="match status" value="1"/>
</dbReference>
<dbReference type="GO" id="GO:0005886">
    <property type="term" value="C:plasma membrane"/>
    <property type="evidence" value="ECO:0007669"/>
    <property type="project" value="UniProtKB-SubCell"/>
</dbReference>
<dbReference type="FunFam" id="3.30.565.10:FF:000006">
    <property type="entry name" value="Sensor histidine kinase WalK"/>
    <property type="match status" value="1"/>
</dbReference>
<dbReference type="Pfam" id="PF00672">
    <property type="entry name" value="HAMP"/>
    <property type="match status" value="1"/>
</dbReference>
<feature type="transmembrane region" description="Helical" evidence="12">
    <location>
        <begin position="20"/>
        <end position="42"/>
    </location>
</feature>
<comment type="subcellular location">
    <subcellularLocation>
        <location evidence="2">Cell membrane</location>
        <topology evidence="2">Multi-pass membrane protein</topology>
    </subcellularLocation>
</comment>
<evidence type="ECO:0000256" key="6">
    <source>
        <dbReference type="ARBA" id="ARBA00022679"/>
    </source>
</evidence>
<dbReference type="CDD" id="cd00075">
    <property type="entry name" value="HATPase"/>
    <property type="match status" value="1"/>
</dbReference>
<dbReference type="RefSeq" id="WP_091185060.1">
    <property type="nucleotide sequence ID" value="NZ_FOMT01000002.1"/>
</dbReference>